<dbReference type="Gene3D" id="1.10.238.220">
    <property type="match status" value="1"/>
</dbReference>
<evidence type="ECO:0000313" key="6">
    <source>
        <dbReference type="Proteomes" id="UP000037460"/>
    </source>
</evidence>
<dbReference type="InterPro" id="IPR041534">
    <property type="entry name" value="EF-hand_13"/>
</dbReference>
<dbReference type="GO" id="GO:0000159">
    <property type="term" value="C:protein phosphatase type 2A complex"/>
    <property type="evidence" value="ECO:0007669"/>
    <property type="project" value="TreeGrafter"/>
</dbReference>
<name>A0A0M0K496_9EUKA</name>
<dbReference type="GO" id="GO:0005509">
    <property type="term" value="F:calcium ion binding"/>
    <property type="evidence" value="ECO:0007669"/>
    <property type="project" value="InterPro"/>
</dbReference>
<protein>
    <submittedName>
        <fullName evidence="5">Serine/threonine protein phosphatase 2A regulatory subunit</fullName>
    </submittedName>
</protein>
<dbReference type="PANTHER" id="PTHR14095:SF0">
    <property type="entry name" value="MIP22305P"/>
    <property type="match status" value="1"/>
</dbReference>
<feature type="region of interest" description="Disordered" evidence="3">
    <location>
        <begin position="138"/>
        <end position="224"/>
    </location>
</feature>
<feature type="region of interest" description="Disordered" evidence="3">
    <location>
        <begin position="676"/>
        <end position="709"/>
    </location>
</feature>
<evidence type="ECO:0000256" key="2">
    <source>
        <dbReference type="ARBA" id="ARBA00022837"/>
    </source>
</evidence>
<dbReference type="InterPro" id="IPR002048">
    <property type="entry name" value="EF_hand_dom"/>
</dbReference>
<feature type="domain" description="EF-hand" evidence="4">
    <location>
        <begin position="552"/>
        <end position="587"/>
    </location>
</feature>
<organism evidence="5 6">
    <name type="scientific">Chrysochromulina tobinii</name>
    <dbReference type="NCBI Taxonomy" id="1460289"/>
    <lineage>
        <taxon>Eukaryota</taxon>
        <taxon>Haptista</taxon>
        <taxon>Haptophyta</taxon>
        <taxon>Prymnesiophyceae</taxon>
        <taxon>Prymnesiales</taxon>
        <taxon>Chrysochromulinaceae</taxon>
        <taxon>Chrysochromulina</taxon>
    </lineage>
</organism>
<dbReference type="InterPro" id="IPR018247">
    <property type="entry name" value="EF_Hand_1_Ca_BS"/>
</dbReference>
<dbReference type="Proteomes" id="UP000037460">
    <property type="component" value="Unassembled WGS sequence"/>
</dbReference>
<feature type="region of interest" description="Disordered" evidence="3">
    <location>
        <begin position="311"/>
        <end position="359"/>
    </location>
</feature>
<dbReference type="GO" id="GO:0019888">
    <property type="term" value="F:protein phosphatase regulator activity"/>
    <property type="evidence" value="ECO:0007669"/>
    <property type="project" value="TreeGrafter"/>
</dbReference>
<accession>A0A0M0K496</accession>
<evidence type="ECO:0000256" key="1">
    <source>
        <dbReference type="ARBA" id="ARBA00022723"/>
    </source>
</evidence>
<dbReference type="SUPFAM" id="SSF47473">
    <property type="entry name" value="EF-hand"/>
    <property type="match status" value="1"/>
</dbReference>
<evidence type="ECO:0000256" key="3">
    <source>
        <dbReference type="SAM" id="MobiDB-lite"/>
    </source>
</evidence>
<comment type="caution">
    <text evidence="5">The sequence shown here is derived from an EMBL/GenBank/DDBJ whole genome shotgun (WGS) entry which is preliminary data.</text>
</comment>
<dbReference type="OrthoDB" id="5586at2759"/>
<proteinExistence type="predicted"/>
<dbReference type="AlphaFoldDB" id="A0A0M0K496"/>
<keyword evidence="1" id="KW-0479">Metal-binding</keyword>
<dbReference type="PROSITE" id="PS00018">
    <property type="entry name" value="EF_HAND_1"/>
    <property type="match status" value="1"/>
</dbReference>
<feature type="compositionally biased region" description="Low complexity" evidence="3">
    <location>
        <begin position="199"/>
        <end position="208"/>
    </location>
</feature>
<feature type="compositionally biased region" description="Gly residues" evidence="3">
    <location>
        <begin position="209"/>
        <end position="222"/>
    </location>
</feature>
<gene>
    <name evidence="5" type="ORF">Ctob_014904</name>
</gene>
<evidence type="ECO:0000313" key="5">
    <source>
        <dbReference type="EMBL" id="KOO33691.1"/>
    </source>
</evidence>
<keyword evidence="6" id="KW-1185">Reference proteome</keyword>
<dbReference type="PANTHER" id="PTHR14095">
    <property type="entry name" value="PHOSPHATASE 2A REGULATORY SUBUNIT-RELATED"/>
    <property type="match status" value="1"/>
</dbReference>
<dbReference type="InterPro" id="IPR011992">
    <property type="entry name" value="EF-hand-dom_pair"/>
</dbReference>
<feature type="compositionally biased region" description="Acidic residues" evidence="3">
    <location>
        <begin position="698"/>
        <end position="709"/>
    </location>
</feature>
<dbReference type="Gene3D" id="1.10.238.10">
    <property type="entry name" value="EF-hand"/>
    <property type="match status" value="1"/>
</dbReference>
<reference evidence="6" key="1">
    <citation type="journal article" date="2015" name="PLoS Genet.">
        <title>Genome Sequence and Transcriptome Analyses of Chrysochromulina tobin: Metabolic Tools for Enhanced Algal Fitness in the Prominent Order Prymnesiales (Haptophyceae).</title>
        <authorList>
            <person name="Hovde B.T."/>
            <person name="Deodato C.R."/>
            <person name="Hunsperger H.M."/>
            <person name="Ryken S.A."/>
            <person name="Yost W."/>
            <person name="Jha R.K."/>
            <person name="Patterson J."/>
            <person name="Monnat R.J. Jr."/>
            <person name="Barlow S.B."/>
            <person name="Starkenburg S.R."/>
            <person name="Cattolico R.A."/>
        </authorList>
    </citation>
    <scope>NUCLEOTIDE SEQUENCE</scope>
    <source>
        <strain evidence="6">CCMP291</strain>
    </source>
</reference>
<sequence length="709" mass="78993">MDLHALALMFTFDGEEGEELCLGVERTGMRSAARAGGSQPVDATNACHRYLSVIELIGHPDMGVASHGFEKHDAAQAKAAQLLTQWLSLPTTETLMRLLFSSARRSLPISRDVVWRSEMGCANGRSLLPVAPRNTRTRWSVSGATPRVPPLASPAVNGVKLHRRRKSEPAVPTTDFKTPPGGLRPPNVRLSFDDSCAAPSASGSTPRRGSGGLRSPGSGADGGRTAAEVVYSPLSYFGTQPGVSSRFLNVPQGDGGVQALFEHAAGGPGLALSPEDLLTLAVDRLDLPRAVARVVVKRALLKQRELNKVEQQLHQKENAPTQTPKRSPAGAPLLRSTPSFAEREPGAPPTTTLDKGAPVADGRIGFPAFFAVYGRHRPEENDRIRLFRLIKRDKSPWVLKEDVRELVWAVVETHVGLEFLRDSVEFLDAYVNTTTLRILWALSGQGTERIALQHWRHSAITEVLFQLDDEADINLARDYFAYNHFYVIWCIFWELDEDEDSRLTKEDLLRYGQYGLTSRAVDRLWALRRDKTKEGMAYDDFVYFLLSEEDKQAAPALQYWFHMLDVDGDGCIDKNDMWYFYEDMKERLMAMNEEVVAFDEVVNEFMDIVHPEKRGHITLSELKRSQLGYNVVSALTNVRKYIAWEGLSCEKAAGRASTLRDTRDWDLFADSEYRRLVESDEDGSPDGNASTGDKVDADQVDADQVEQTV</sequence>
<dbReference type="PROSITE" id="PS50222">
    <property type="entry name" value="EF_HAND_2"/>
    <property type="match status" value="1"/>
</dbReference>
<dbReference type="EMBL" id="JWZX01001453">
    <property type="protein sequence ID" value="KOO33691.1"/>
    <property type="molecule type" value="Genomic_DNA"/>
</dbReference>
<dbReference type="Pfam" id="PF17958">
    <property type="entry name" value="EF-hand_13"/>
    <property type="match status" value="1"/>
</dbReference>
<keyword evidence="2" id="KW-0106">Calcium</keyword>
<evidence type="ECO:0000259" key="4">
    <source>
        <dbReference type="PROSITE" id="PS50222"/>
    </source>
</evidence>